<protein>
    <submittedName>
        <fullName evidence="2">Hint domain-containing protein</fullName>
    </submittedName>
</protein>
<comment type="caution">
    <text evidence="2">The sequence shown here is derived from an EMBL/GenBank/DDBJ whole genome shotgun (WGS) entry which is preliminary data.</text>
</comment>
<proteinExistence type="predicted"/>
<dbReference type="RefSeq" id="WP_185796407.1">
    <property type="nucleotide sequence ID" value="NZ_JACLQD010000001.1"/>
</dbReference>
<dbReference type="Pfam" id="PF13403">
    <property type="entry name" value="Hint_2"/>
    <property type="match status" value="1"/>
</dbReference>
<gene>
    <name evidence="2" type="ORF">H7F16_04925</name>
</gene>
<evidence type="ECO:0000313" key="3">
    <source>
        <dbReference type="Proteomes" id="UP000555411"/>
    </source>
</evidence>
<dbReference type="EMBL" id="JACLQD010000001">
    <property type="protein sequence ID" value="MBC2834839.1"/>
    <property type="molecule type" value="Genomic_DNA"/>
</dbReference>
<keyword evidence="3" id="KW-1185">Reference proteome</keyword>
<feature type="domain" description="Hedgehog/Intein (Hint)" evidence="1">
    <location>
        <begin position="15"/>
        <end position="135"/>
    </location>
</feature>
<evidence type="ECO:0000313" key="2">
    <source>
        <dbReference type="EMBL" id="MBC2834839.1"/>
    </source>
</evidence>
<dbReference type="AlphaFoldDB" id="A0A842I5B8"/>
<organism evidence="2 3">
    <name type="scientific">Paragemmobacter straminiformis</name>
    <dbReference type="NCBI Taxonomy" id="2045119"/>
    <lineage>
        <taxon>Bacteria</taxon>
        <taxon>Pseudomonadati</taxon>
        <taxon>Pseudomonadota</taxon>
        <taxon>Alphaproteobacteria</taxon>
        <taxon>Rhodobacterales</taxon>
        <taxon>Paracoccaceae</taxon>
        <taxon>Paragemmobacter</taxon>
    </lineage>
</organism>
<dbReference type="InterPro" id="IPR028992">
    <property type="entry name" value="Hedgehog/Intein_dom"/>
</dbReference>
<evidence type="ECO:0000259" key="1">
    <source>
        <dbReference type="Pfam" id="PF13403"/>
    </source>
</evidence>
<reference evidence="2 3" key="1">
    <citation type="journal article" date="2017" name="Int. J. Syst. Evol. Microbiol.">
        <title>Gemmobacter straminiformis sp. nov., isolated from an artificial fountain.</title>
        <authorList>
            <person name="Kang J.Y."/>
            <person name="Kim M.J."/>
            <person name="Chun J."/>
            <person name="Son K.P."/>
            <person name="Jahng K.Y."/>
        </authorList>
    </citation>
    <scope>NUCLEOTIDE SEQUENCE [LARGE SCALE GENOMIC DNA]</scope>
    <source>
        <strain evidence="2 3">CAM-8</strain>
    </source>
</reference>
<dbReference type="Proteomes" id="UP000555411">
    <property type="component" value="Unassembled WGS sequence"/>
</dbReference>
<accession>A0A842I5B8</accession>
<name>A0A842I5B8_9RHOB</name>
<sequence length="188" mass="18817">MERGPAYAVEGVEAGLPVATARGWRAAGALRAGEAIVTLGGLAVLRGVARSCLGAGMEPAFWPLALPAGALGNAVGMILPADQRIALGLDGGVMLLPARALEHWRGAGRVAPDGRAVVRLWFDRPQVVVAAGLHFASGGTGPDSGEAGAGAGAGPLSPGVPEAREIMALRIALDAGRGLAQAALAKRR</sequence>